<keyword evidence="1" id="KW-0479">Metal-binding</keyword>
<dbReference type="Pfam" id="PF22586">
    <property type="entry name" value="ANCHR-like_BBOX"/>
    <property type="match status" value="1"/>
</dbReference>
<protein>
    <recommendedName>
        <fullName evidence="2">B box-type domain-containing protein</fullName>
    </recommendedName>
</protein>
<dbReference type="InterPro" id="IPR000315">
    <property type="entry name" value="Znf_B-box"/>
</dbReference>
<dbReference type="PROSITE" id="PS50119">
    <property type="entry name" value="ZF_BBOX"/>
    <property type="match status" value="2"/>
</dbReference>
<dbReference type="Pfam" id="PF00643">
    <property type="entry name" value="zf-B_box"/>
    <property type="match status" value="1"/>
</dbReference>
<accession>A0A6J8DJE1</accession>
<dbReference type="Gene3D" id="3.30.160.60">
    <property type="entry name" value="Classic Zinc Finger"/>
    <property type="match status" value="1"/>
</dbReference>
<evidence type="ECO:0000259" key="2">
    <source>
        <dbReference type="PROSITE" id="PS50119"/>
    </source>
</evidence>
<name>A0A6J8DJE1_MYTCO</name>
<gene>
    <name evidence="3" type="ORF">MCOR_40744</name>
</gene>
<reference evidence="3 4" key="1">
    <citation type="submission" date="2020-06" db="EMBL/GenBank/DDBJ databases">
        <authorList>
            <person name="Li R."/>
            <person name="Bekaert M."/>
        </authorList>
    </citation>
    <scope>NUCLEOTIDE SEQUENCE [LARGE SCALE GENOMIC DNA]</scope>
    <source>
        <strain evidence="4">wild</strain>
    </source>
</reference>
<dbReference type="CDD" id="cd19757">
    <property type="entry name" value="Bbox1"/>
    <property type="match status" value="1"/>
</dbReference>
<dbReference type="PANTHER" id="PTHR25462:SF296">
    <property type="entry name" value="MEIOTIC P26, ISOFORM F"/>
    <property type="match status" value="1"/>
</dbReference>
<dbReference type="SUPFAM" id="SSF57845">
    <property type="entry name" value="B-box zinc-binding domain"/>
    <property type="match status" value="1"/>
</dbReference>
<dbReference type="PANTHER" id="PTHR25462">
    <property type="entry name" value="BONUS, ISOFORM C-RELATED"/>
    <property type="match status" value="1"/>
</dbReference>
<evidence type="ECO:0000313" key="4">
    <source>
        <dbReference type="Proteomes" id="UP000507470"/>
    </source>
</evidence>
<feature type="domain" description="B box-type" evidence="2">
    <location>
        <begin position="4"/>
        <end position="50"/>
    </location>
</feature>
<keyword evidence="1" id="KW-0863">Zinc-finger</keyword>
<dbReference type="AlphaFoldDB" id="A0A6J8DJE1"/>
<dbReference type="InterPro" id="IPR047153">
    <property type="entry name" value="TRIM45/56/19-like"/>
</dbReference>
<organism evidence="3 4">
    <name type="scientific">Mytilus coruscus</name>
    <name type="common">Sea mussel</name>
    <dbReference type="NCBI Taxonomy" id="42192"/>
    <lineage>
        <taxon>Eukaryota</taxon>
        <taxon>Metazoa</taxon>
        <taxon>Spiralia</taxon>
        <taxon>Lophotrochozoa</taxon>
        <taxon>Mollusca</taxon>
        <taxon>Bivalvia</taxon>
        <taxon>Autobranchia</taxon>
        <taxon>Pteriomorphia</taxon>
        <taxon>Mytilida</taxon>
        <taxon>Mytiloidea</taxon>
        <taxon>Mytilidae</taxon>
        <taxon>Mytilinae</taxon>
        <taxon>Mytilus</taxon>
    </lineage>
</organism>
<evidence type="ECO:0000256" key="1">
    <source>
        <dbReference type="PROSITE-ProRule" id="PRU00024"/>
    </source>
</evidence>
<keyword evidence="4" id="KW-1185">Reference proteome</keyword>
<dbReference type="OrthoDB" id="6123834at2759"/>
<evidence type="ECO:0000313" key="3">
    <source>
        <dbReference type="EMBL" id="CAC5407244.1"/>
    </source>
</evidence>
<dbReference type="EMBL" id="CACVKT020007387">
    <property type="protein sequence ID" value="CAC5407244.1"/>
    <property type="molecule type" value="Genomic_DNA"/>
</dbReference>
<feature type="domain" description="B box-type" evidence="2">
    <location>
        <begin position="56"/>
        <end position="96"/>
    </location>
</feature>
<dbReference type="GO" id="GO:0008270">
    <property type="term" value="F:zinc ion binding"/>
    <property type="evidence" value="ECO:0007669"/>
    <property type="project" value="UniProtKB-KW"/>
</dbReference>
<dbReference type="SMART" id="SM00336">
    <property type="entry name" value="BBOX"/>
    <property type="match status" value="2"/>
</dbReference>
<dbReference type="GO" id="GO:0061630">
    <property type="term" value="F:ubiquitin protein ligase activity"/>
    <property type="evidence" value="ECO:0007669"/>
    <property type="project" value="TreeGrafter"/>
</dbReference>
<dbReference type="Proteomes" id="UP000507470">
    <property type="component" value="Unassembled WGS sequence"/>
</dbReference>
<sequence>MAQAASKTCEICVSAPGSYYCLDCEQYYCENCKILHSKQKLSTSHEFKNAADFIPEVKSKCIDHNEAFSFVCIDCDVLVCGCCVTEKHNGHKLSQLKDAISQLKTKIENEFLTKFNETSGNVSKIKLSLSLFNGQVETVIKSITEEGNKIKSMVDQYTANKIASLQEQARKESEQLSAILSCHKTALDKA</sequence>
<proteinExistence type="predicted"/>
<keyword evidence="1" id="KW-0862">Zinc</keyword>